<dbReference type="AlphaFoldDB" id="A0AAJ6Z2H1"/>
<dbReference type="KEGG" id="pxu:106115294"/>
<name>A0AAJ6Z2H1_PAPXU</name>
<organism evidence="2">
    <name type="scientific">Papilio xuthus</name>
    <name type="common">Asian swallowtail butterfly</name>
    <dbReference type="NCBI Taxonomy" id="66420"/>
    <lineage>
        <taxon>Eukaryota</taxon>
        <taxon>Metazoa</taxon>
        <taxon>Ecdysozoa</taxon>
        <taxon>Arthropoda</taxon>
        <taxon>Hexapoda</taxon>
        <taxon>Insecta</taxon>
        <taxon>Pterygota</taxon>
        <taxon>Neoptera</taxon>
        <taxon>Endopterygota</taxon>
        <taxon>Lepidoptera</taxon>
        <taxon>Glossata</taxon>
        <taxon>Ditrysia</taxon>
        <taxon>Papilionoidea</taxon>
        <taxon>Papilionidae</taxon>
        <taxon>Papilioninae</taxon>
        <taxon>Papilio</taxon>
    </lineage>
</organism>
<feature type="region of interest" description="Disordered" evidence="1">
    <location>
        <begin position="129"/>
        <end position="149"/>
    </location>
</feature>
<evidence type="ECO:0000313" key="2">
    <source>
        <dbReference type="RefSeq" id="XP_013164103.1"/>
    </source>
</evidence>
<proteinExistence type="predicted"/>
<dbReference type="GeneID" id="106115294"/>
<gene>
    <name evidence="2" type="primary">LOC106115294</name>
</gene>
<accession>A0AAJ6Z2H1</accession>
<sequence length="286" mass="34763">MRNLLQKKHPKLKVVLVIFYRKIRISIVHFSIAAIKQKREQQMTNRLNFIEGHELKILRLKNEKNREREIDLNHIRIAEEELRKEKEDKMRKMRNLQKQSTIFVDYHYQERNMAAELEQQSEKILHEIKTNEDKRNEEHKKQKDEARKHKKEIALQEYRQHLENVNKQNIEAKLERKEQMKNVKKTAYCELQKKLNSANEELQKQLDYRHDLTEQIKNNHLVLETELKDIEQKQNPFTKKAITFKDAMRNRVNISKEESTTNPVHPFRKVIQKHQKYSQPLPQIIN</sequence>
<dbReference type="Proteomes" id="UP000694872">
    <property type="component" value="Unplaced"/>
</dbReference>
<reference evidence="2" key="1">
    <citation type="submission" date="2025-08" db="UniProtKB">
        <authorList>
            <consortium name="RefSeq"/>
        </authorList>
    </citation>
    <scope>IDENTIFICATION</scope>
</reference>
<protein>
    <submittedName>
        <fullName evidence="2">Trichohyalin-like</fullName>
    </submittedName>
</protein>
<evidence type="ECO:0000256" key="1">
    <source>
        <dbReference type="SAM" id="MobiDB-lite"/>
    </source>
</evidence>
<dbReference type="RefSeq" id="XP_013164103.1">
    <property type="nucleotide sequence ID" value="XM_013308649.1"/>
</dbReference>